<proteinExistence type="predicted"/>
<dbReference type="NCBIfam" id="TIGR00696">
    <property type="entry name" value="wecG_tagA_cpsF"/>
    <property type="match status" value="1"/>
</dbReference>
<dbReference type="HOGENOM" id="CLU_063203_3_1_7"/>
<reference evidence="4" key="1">
    <citation type="journal article" date="2013" name="Stand. Genomic Sci.">
        <title>Complete genome sequence of Desulfocapsa sulfexigens, a marine deltaproteobacterium specialized in disproportionating inorganic sulfur compounds.</title>
        <authorList>
            <person name="Finster K.W."/>
            <person name="Kjeldsen K.U."/>
            <person name="Kube M."/>
            <person name="Reinhardt R."/>
            <person name="Mussmann M."/>
            <person name="Amann R."/>
            <person name="Schreiber L."/>
        </authorList>
    </citation>
    <scope>NUCLEOTIDE SEQUENCE [LARGE SCALE GENOMIC DNA]</scope>
    <source>
        <strain evidence="4">DSM 10523 / SB164P1</strain>
    </source>
</reference>
<keyword evidence="4" id="KW-1185">Reference proteome</keyword>
<sequence>MRYPILNIWTDAVSMAEALQKVSDFVDHGDRPHTIFATNPEKNFSVPADPFLYNCFKNADLLLPDGIGMVLGAKILHGAQISRVPGCEFMQETCALSARQGYKIFIYGAKEEVNKKAVEILEERLPGLQVAGRCNGYWPEDQMDMLVDKINESKAVILFLALGSPKQEKWFARHQDKLKHIRVCQGIGGTLDVITGTVKRAPEIFCKLGLEWFYRLLAEPRRIKRQMVLPVFAWQIFMTKIGFRK</sequence>
<gene>
    <name evidence="3" type="ordered locus">UWK_01794</name>
</gene>
<dbReference type="PATRIC" id="fig|1167006.5.peg.1979"/>
<dbReference type="KEGG" id="dsf:UWK_01794"/>
<dbReference type="GO" id="GO:0016758">
    <property type="term" value="F:hexosyltransferase activity"/>
    <property type="evidence" value="ECO:0007669"/>
    <property type="project" value="TreeGrafter"/>
</dbReference>
<evidence type="ECO:0000313" key="4">
    <source>
        <dbReference type="Proteomes" id="UP000011721"/>
    </source>
</evidence>
<organism evidence="3 4">
    <name type="scientific">Desulfocapsa sulfexigens (strain DSM 10523 / SB164P1)</name>
    <dbReference type="NCBI Taxonomy" id="1167006"/>
    <lineage>
        <taxon>Bacteria</taxon>
        <taxon>Pseudomonadati</taxon>
        <taxon>Thermodesulfobacteriota</taxon>
        <taxon>Desulfobulbia</taxon>
        <taxon>Desulfobulbales</taxon>
        <taxon>Desulfocapsaceae</taxon>
        <taxon>Desulfocapsa</taxon>
    </lineage>
</organism>
<keyword evidence="1" id="KW-0328">Glycosyltransferase</keyword>
<dbReference type="PANTHER" id="PTHR34136">
    <property type="match status" value="1"/>
</dbReference>
<accession>M1P9M1</accession>
<dbReference type="Pfam" id="PF03808">
    <property type="entry name" value="Glyco_tran_WecG"/>
    <property type="match status" value="1"/>
</dbReference>
<dbReference type="PANTHER" id="PTHR34136:SF1">
    <property type="entry name" value="UDP-N-ACETYL-D-MANNOSAMINURONIC ACID TRANSFERASE"/>
    <property type="match status" value="1"/>
</dbReference>
<evidence type="ECO:0000256" key="2">
    <source>
        <dbReference type="ARBA" id="ARBA00022679"/>
    </source>
</evidence>
<evidence type="ECO:0000256" key="1">
    <source>
        <dbReference type="ARBA" id="ARBA00022676"/>
    </source>
</evidence>
<protein>
    <submittedName>
        <fullName evidence="3">Exopolysaccharide biosynthesis protein, WecB/TagA/CpsF family</fullName>
    </submittedName>
</protein>
<dbReference type="eggNOG" id="COG1922">
    <property type="taxonomic scope" value="Bacteria"/>
</dbReference>
<name>M1P9M1_DESSD</name>
<dbReference type="AlphaFoldDB" id="M1P9M1"/>
<keyword evidence="2" id="KW-0808">Transferase</keyword>
<dbReference type="RefSeq" id="WP_015404043.1">
    <property type="nucleotide sequence ID" value="NC_020304.1"/>
</dbReference>
<dbReference type="OrthoDB" id="9808602at2"/>
<dbReference type="EMBL" id="CP003985">
    <property type="protein sequence ID" value="AGF78352.1"/>
    <property type="molecule type" value="Genomic_DNA"/>
</dbReference>
<dbReference type="Proteomes" id="UP000011721">
    <property type="component" value="Chromosome"/>
</dbReference>
<dbReference type="CDD" id="cd06533">
    <property type="entry name" value="Glyco_transf_WecG_TagA"/>
    <property type="match status" value="1"/>
</dbReference>
<dbReference type="InterPro" id="IPR004629">
    <property type="entry name" value="WecG_TagA_CpsF"/>
</dbReference>
<evidence type="ECO:0000313" key="3">
    <source>
        <dbReference type="EMBL" id="AGF78352.1"/>
    </source>
</evidence>
<dbReference type="STRING" id="1167006.UWK_01794"/>